<keyword evidence="1" id="KW-0862">Zinc</keyword>
<dbReference type="InterPro" id="IPR036236">
    <property type="entry name" value="Znf_C2H2_sf"/>
</dbReference>
<reference evidence="4" key="1">
    <citation type="submission" date="2022-08" db="EMBL/GenBank/DDBJ databases">
        <authorList>
            <consortium name="DOE Joint Genome Institute"/>
            <person name="Min B."/>
            <person name="Riley R."/>
            <person name="Sierra-Patev S."/>
            <person name="Naranjo-Ortiz M."/>
            <person name="Looney B."/>
            <person name="Konkel Z."/>
            <person name="Slot J.C."/>
            <person name="Sakamoto Y."/>
            <person name="Steenwyk J.L."/>
            <person name="Rokas A."/>
            <person name="Carro J."/>
            <person name="Camarero S."/>
            <person name="Ferreira P."/>
            <person name="Molpeceres G."/>
            <person name="Ruiz-Duenas F.J."/>
            <person name="Serrano A."/>
            <person name="Henrissat B."/>
            <person name="Drula E."/>
            <person name="Hughes K.W."/>
            <person name="Mata J.L."/>
            <person name="Ishikawa N.K."/>
            <person name="Vargas-Isla R."/>
            <person name="Ushijima S."/>
            <person name="Smith C.A."/>
            <person name="Ahrendt S."/>
            <person name="Andreopoulos W."/>
            <person name="He G."/>
            <person name="Labutti K."/>
            <person name="Lipzen A."/>
            <person name="Ng V."/>
            <person name="Sandor L."/>
            <person name="Barry K."/>
            <person name="Martinez A.T."/>
            <person name="Xiao Y."/>
            <person name="Gibbons J.G."/>
            <person name="Terashima K."/>
            <person name="Hibbett D.S."/>
            <person name="Grigoriev I.V."/>
        </authorList>
    </citation>
    <scope>NUCLEOTIDE SEQUENCE</scope>
    <source>
        <strain evidence="4">Sp2 HRB7682 ss15</strain>
    </source>
</reference>
<gene>
    <name evidence="4" type="ORF">C8J55DRAFT_431996</name>
</gene>
<dbReference type="AlphaFoldDB" id="A0A9W9A8F2"/>
<evidence type="ECO:0000313" key="5">
    <source>
        <dbReference type="Proteomes" id="UP001150238"/>
    </source>
</evidence>
<dbReference type="InterPro" id="IPR013087">
    <property type="entry name" value="Znf_C2H2_type"/>
</dbReference>
<protein>
    <recommendedName>
        <fullName evidence="3">C2H2-type domain-containing protein</fullName>
    </recommendedName>
</protein>
<proteinExistence type="predicted"/>
<feature type="compositionally biased region" description="Polar residues" evidence="2">
    <location>
        <begin position="69"/>
        <end position="83"/>
    </location>
</feature>
<evidence type="ECO:0000259" key="3">
    <source>
        <dbReference type="PROSITE" id="PS50157"/>
    </source>
</evidence>
<reference evidence="4" key="2">
    <citation type="journal article" date="2023" name="Proc. Natl. Acad. Sci. U.S.A.">
        <title>A global phylogenomic analysis of the shiitake genus Lentinula.</title>
        <authorList>
            <person name="Sierra-Patev S."/>
            <person name="Min B."/>
            <person name="Naranjo-Ortiz M."/>
            <person name="Looney B."/>
            <person name="Konkel Z."/>
            <person name="Slot J.C."/>
            <person name="Sakamoto Y."/>
            <person name="Steenwyk J.L."/>
            <person name="Rokas A."/>
            <person name="Carro J."/>
            <person name="Camarero S."/>
            <person name="Ferreira P."/>
            <person name="Molpeceres G."/>
            <person name="Ruiz-Duenas F.J."/>
            <person name="Serrano A."/>
            <person name="Henrissat B."/>
            <person name="Drula E."/>
            <person name="Hughes K.W."/>
            <person name="Mata J.L."/>
            <person name="Ishikawa N.K."/>
            <person name="Vargas-Isla R."/>
            <person name="Ushijima S."/>
            <person name="Smith C.A."/>
            <person name="Donoghue J."/>
            <person name="Ahrendt S."/>
            <person name="Andreopoulos W."/>
            <person name="He G."/>
            <person name="LaButti K."/>
            <person name="Lipzen A."/>
            <person name="Ng V."/>
            <person name="Riley R."/>
            <person name="Sandor L."/>
            <person name="Barry K."/>
            <person name="Martinez A.T."/>
            <person name="Xiao Y."/>
            <person name="Gibbons J.G."/>
            <person name="Terashima K."/>
            <person name="Grigoriev I.V."/>
            <person name="Hibbett D."/>
        </authorList>
    </citation>
    <scope>NUCLEOTIDE SEQUENCE</scope>
    <source>
        <strain evidence="4">Sp2 HRB7682 ss15</strain>
    </source>
</reference>
<accession>A0A9W9A8F2</accession>
<dbReference type="PROSITE" id="PS50157">
    <property type="entry name" value="ZINC_FINGER_C2H2_2"/>
    <property type="match status" value="1"/>
</dbReference>
<evidence type="ECO:0000256" key="1">
    <source>
        <dbReference type="PROSITE-ProRule" id="PRU00042"/>
    </source>
</evidence>
<organism evidence="4 5">
    <name type="scientific">Lentinula lateritia</name>
    <dbReference type="NCBI Taxonomy" id="40482"/>
    <lineage>
        <taxon>Eukaryota</taxon>
        <taxon>Fungi</taxon>
        <taxon>Dikarya</taxon>
        <taxon>Basidiomycota</taxon>
        <taxon>Agaricomycotina</taxon>
        <taxon>Agaricomycetes</taxon>
        <taxon>Agaricomycetidae</taxon>
        <taxon>Agaricales</taxon>
        <taxon>Marasmiineae</taxon>
        <taxon>Omphalotaceae</taxon>
        <taxon>Lentinula</taxon>
    </lineage>
</organism>
<dbReference type="Gene3D" id="3.30.160.60">
    <property type="entry name" value="Classic Zinc Finger"/>
    <property type="match status" value="1"/>
</dbReference>
<evidence type="ECO:0000256" key="2">
    <source>
        <dbReference type="SAM" id="MobiDB-lite"/>
    </source>
</evidence>
<dbReference type="EMBL" id="JANVFS010000021">
    <property type="protein sequence ID" value="KAJ4476074.1"/>
    <property type="molecule type" value="Genomic_DNA"/>
</dbReference>
<dbReference type="Proteomes" id="UP001150238">
    <property type="component" value="Unassembled WGS sequence"/>
</dbReference>
<name>A0A9W9A8F2_9AGAR</name>
<sequence>CKYLAKKQLVKRHVENKHMKFNTRNKPYKCPFDGCQQAYNDTARLHRHKIDVHKYVPKPTIRCNKRSRFSSPSSLDLTTGTSQ</sequence>
<feature type="region of interest" description="Disordered" evidence="2">
    <location>
        <begin position="63"/>
        <end position="83"/>
    </location>
</feature>
<keyword evidence="1" id="KW-0479">Metal-binding</keyword>
<dbReference type="SUPFAM" id="SSF57667">
    <property type="entry name" value="beta-beta-alpha zinc fingers"/>
    <property type="match status" value="1"/>
</dbReference>
<comment type="caution">
    <text evidence="4">The sequence shown here is derived from an EMBL/GenBank/DDBJ whole genome shotgun (WGS) entry which is preliminary data.</text>
</comment>
<feature type="non-terminal residue" evidence="4">
    <location>
        <position position="83"/>
    </location>
</feature>
<dbReference type="GO" id="GO:0008270">
    <property type="term" value="F:zinc ion binding"/>
    <property type="evidence" value="ECO:0007669"/>
    <property type="project" value="UniProtKB-KW"/>
</dbReference>
<feature type="domain" description="C2H2-type" evidence="3">
    <location>
        <begin position="28"/>
        <end position="53"/>
    </location>
</feature>
<keyword evidence="1" id="KW-0863">Zinc-finger</keyword>
<evidence type="ECO:0000313" key="4">
    <source>
        <dbReference type="EMBL" id="KAJ4476074.1"/>
    </source>
</evidence>
<dbReference type="PROSITE" id="PS00028">
    <property type="entry name" value="ZINC_FINGER_C2H2_1"/>
    <property type="match status" value="1"/>
</dbReference>